<dbReference type="InterPro" id="IPR013087">
    <property type="entry name" value="Znf_C2H2_type"/>
</dbReference>
<evidence type="ECO:0000256" key="5">
    <source>
        <dbReference type="ARBA" id="ARBA00023015"/>
    </source>
</evidence>
<accession>J3NRF6</accession>
<evidence type="ECO:0000313" key="11">
    <source>
        <dbReference type="EMBL" id="EJT78762.1"/>
    </source>
</evidence>
<keyword evidence="7" id="KW-0539">Nucleus</keyword>
<dbReference type="GO" id="GO:0008270">
    <property type="term" value="F:zinc ion binding"/>
    <property type="evidence" value="ECO:0007669"/>
    <property type="project" value="UniProtKB-KW"/>
</dbReference>
<evidence type="ECO:0000256" key="2">
    <source>
        <dbReference type="ARBA" id="ARBA00022723"/>
    </source>
</evidence>
<evidence type="ECO:0000256" key="4">
    <source>
        <dbReference type="ARBA" id="ARBA00022833"/>
    </source>
</evidence>
<dbReference type="PANTHER" id="PTHR46179:SF13">
    <property type="entry name" value="C2H2-TYPE DOMAIN-CONTAINING PROTEIN"/>
    <property type="match status" value="1"/>
</dbReference>
<keyword evidence="6" id="KW-0804">Transcription</keyword>
<evidence type="ECO:0000256" key="7">
    <source>
        <dbReference type="ARBA" id="ARBA00023242"/>
    </source>
</evidence>
<dbReference type="Proteomes" id="UP000006039">
    <property type="component" value="Unassembled WGS sequence"/>
</dbReference>
<reference evidence="12" key="4">
    <citation type="journal article" date="2015" name="G3 (Bethesda)">
        <title>Genome sequences of three phytopathogenic species of the Magnaporthaceae family of fungi.</title>
        <authorList>
            <person name="Okagaki L.H."/>
            <person name="Nunes C.C."/>
            <person name="Sailsbery J."/>
            <person name="Clay B."/>
            <person name="Brown D."/>
            <person name="John T."/>
            <person name="Oh Y."/>
            <person name="Young N."/>
            <person name="Fitzgerald M."/>
            <person name="Haas B.J."/>
            <person name="Zeng Q."/>
            <person name="Young S."/>
            <person name="Adiconis X."/>
            <person name="Fan L."/>
            <person name="Levin J.Z."/>
            <person name="Mitchell T.K."/>
            <person name="Okubara P.A."/>
            <person name="Farman M.L."/>
            <person name="Kohn L.M."/>
            <person name="Birren B."/>
            <person name="Ma L.-J."/>
            <person name="Dean R.A."/>
        </authorList>
    </citation>
    <scope>NUCLEOTIDE SEQUENCE</scope>
    <source>
        <strain evidence="12">R3-111a-1</strain>
    </source>
</reference>
<name>J3NRF6_GAET3</name>
<evidence type="ECO:0000259" key="10">
    <source>
        <dbReference type="PROSITE" id="PS50157"/>
    </source>
</evidence>
<dbReference type="OrthoDB" id="654211at2759"/>
<reference evidence="11" key="2">
    <citation type="submission" date="2010-07" db="EMBL/GenBank/DDBJ databases">
        <authorList>
            <consortium name="The Broad Institute Genome Sequencing Platform"/>
            <consortium name="Broad Institute Genome Sequencing Center for Infectious Disease"/>
            <person name="Ma L.-J."/>
            <person name="Dead R."/>
            <person name="Young S."/>
            <person name="Zeng Q."/>
            <person name="Koehrsen M."/>
            <person name="Alvarado L."/>
            <person name="Berlin A."/>
            <person name="Chapman S.B."/>
            <person name="Chen Z."/>
            <person name="Freedman E."/>
            <person name="Gellesch M."/>
            <person name="Goldberg J."/>
            <person name="Griggs A."/>
            <person name="Gujja S."/>
            <person name="Heilman E.R."/>
            <person name="Heiman D."/>
            <person name="Hepburn T."/>
            <person name="Howarth C."/>
            <person name="Jen D."/>
            <person name="Larson L."/>
            <person name="Mehta T."/>
            <person name="Neiman D."/>
            <person name="Pearson M."/>
            <person name="Roberts A."/>
            <person name="Saif S."/>
            <person name="Shea T."/>
            <person name="Shenoy N."/>
            <person name="Sisk P."/>
            <person name="Stolte C."/>
            <person name="Sykes S."/>
            <person name="Walk T."/>
            <person name="White J."/>
            <person name="Yandava C."/>
            <person name="Haas B."/>
            <person name="Nusbaum C."/>
            <person name="Birren B."/>
        </authorList>
    </citation>
    <scope>NUCLEOTIDE SEQUENCE</scope>
    <source>
        <strain evidence="11">R3-111a-1</strain>
    </source>
</reference>
<dbReference type="RefSeq" id="XP_009219907.1">
    <property type="nucleotide sequence ID" value="XM_009221643.1"/>
</dbReference>
<dbReference type="GO" id="GO:0006357">
    <property type="term" value="P:regulation of transcription by RNA polymerase II"/>
    <property type="evidence" value="ECO:0007669"/>
    <property type="project" value="TreeGrafter"/>
</dbReference>
<gene>
    <name evidence="12" type="primary">20344318</name>
    <name evidence="11" type="ORF">GGTG_03860</name>
</gene>
<organism evidence="11">
    <name type="scientific">Gaeumannomyces tritici (strain R3-111a-1)</name>
    <name type="common">Wheat and barley take-all root rot fungus</name>
    <name type="synonym">Gaeumannomyces graminis var. tritici</name>
    <dbReference type="NCBI Taxonomy" id="644352"/>
    <lineage>
        <taxon>Eukaryota</taxon>
        <taxon>Fungi</taxon>
        <taxon>Dikarya</taxon>
        <taxon>Ascomycota</taxon>
        <taxon>Pezizomycotina</taxon>
        <taxon>Sordariomycetes</taxon>
        <taxon>Sordariomycetidae</taxon>
        <taxon>Magnaporthales</taxon>
        <taxon>Magnaporthaceae</taxon>
        <taxon>Gaeumannomyces</taxon>
    </lineage>
</organism>
<evidence type="ECO:0000256" key="1">
    <source>
        <dbReference type="ARBA" id="ARBA00004123"/>
    </source>
</evidence>
<reference evidence="12" key="5">
    <citation type="submission" date="2018-04" db="UniProtKB">
        <authorList>
            <consortium name="EnsemblFungi"/>
        </authorList>
    </citation>
    <scope>IDENTIFICATION</scope>
    <source>
        <strain evidence="12">R3-111a-1</strain>
    </source>
</reference>
<dbReference type="VEuPathDB" id="FungiDB:GGTG_03860"/>
<dbReference type="Pfam" id="PF00096">
    <property type="entry name" value="zf-C2H2"/>
    <property type="match status" value="2"/>
</dbReference>
<evidence type="ECO:0000313" key="13">
    <source>
        <dbReference type="Proteomes" id="UP000006039"/>
    </source>
</evidence>
<keyword evidence="3 8" id="KW-0863">Zinc-finger</keyword>
<dbReference type="PANTHER" id="PTHR46179">
    <property type="entry name" value="ZINC FINGER PROTEIN"/>
    <property type="match status" value="1"/>
</dbReference>
<dbReference type="InterPro" id="IPR036236">
    <property type="entry name" value="Znf_C2H2_sf"/>
</dbReference>
<dbReference type="EMBL" id="GL385396">
    <property type="protein sequence ID" value="EJT78762.1"/>
    <property type="molecule type" value="Genomic_DNA"/>
</dbReference>
<dbReference type="PROSITE" id="PS50157">
    <property type="entry name" value="ZINC_FINGER_C2H2_2"/>
    <property type="match status" value="2"/>
</dbReference>
<evidence type="ECO:0000256" key="9">
    <source>
        <dbReference type="SAM" id="MobiDB-lite"/>
    </source>
</evidence>
<dbReference type="EnsemblFungi" id="EJT78762">
    <property type="protein sequence ID" value="EJT78762"/>
    <property type="gene ID" value="GGTG_03860"/>
</dbReference>
<dbReference type="PROSITE" id="PS00028">
    <property type="entry name" value="ZINC_FINGER_C2H2_1"/>
    <property type="match status" value="2"/>
</dbReference>
<dbReference type="eggNOG" id="ENOG502RJ2W">
    <property type="taxonomic scope" value="Eukaryota"/>
</dbReference>
<comment type="subcellular location">
    <subcellularLocation>
        <location evidence="1">Nucleus</location>
    </subcellularLocation>
</comment>
<evidence type="ECO:0000313" key="12">
    <source>
        <dbReference type="EnsemblFungi" id="EJT78762"/>
    </source>
</evidence>
<evidence type="ECO:0000256" key="6">
    <source>
        <dbReference type="ARBA" id="ARBA00023163"/>
    </source>
</evidence>
<sequence>MSNPSRRRHGAIQDVQLSAEWTNGTDQGVYYQDYQGHDLQYMYAQGQTPVYGIPAQDLGHYGYTGQLLPFSTAPEQHIYSSTTAHQTYDHPQLHTPVDPSPASLDGSVSSTDMSDPVYTGKFEEEPLPDLEEYKREDGQYYCNEGGCSGAYNSLRNFKKHMRTHFKPVICPLSELCDNDGNPKGRRTAEQRDMIRHVRAYHSAWAKRQQNLPQDDFPCDLCEKTFTRKDNLRKHTKEIHEKKA</sequence>
<dbReference type="Gene3D" id="3.30.160.60">
    <property type="entry name" value="Classic Zinc Finger"/>
    <property type="match status" value="2"/>
</dbReference>
<dbReference type="InterPro" id="IPR051061">
    <property type="entry name" value="Zinc_finger_trans_reg"/>
</dbReference>
<dbReference type="GeneID" id="20344318"/>
<feature type="region of interest" description="Disordered" evidence="9">
    <location>
        <begin position="89"/>
        <end position="121"/>
    </location>
</feature>
<feature type="domain" description="C2H2-type" evidence="10">
    <location>
        <begin position="216"/>
        <end position="243"/>
    </location>
</feature>
<dbReference type="STRING" id="644352.J3NRF6"/>
<evidence type="ECO:0000256" key="8">
    <source>
        <dbReference type="PROSITE-ProRule" id="PRU00042"/>
    </source>
</evidence>
<proteinExistence type="predicted"/>
<evidence type="ECO:0000256" key="3">
    <source>
        <dbReference type="ARBA" id="ARBA00022771"/>
    </source>
</evidence>
<dbReference type="GO" id="GO:0005634">
    <property type="term" value="C:nucleus"/>
    <property type="evidence" value="ECO:0007669"/>
    <property type="project" value="UniProtKB-SubCell"/>
</dbReference>
<dbReference type="HOGENOM" id="CLU_1027023_0_0_1"/>
<dbReference type="SUPFAM" id="SSF57667">
    <property type="entry name" value="beta-beta-alpha zinc fingers"/>
    <property type="match status" value="1"/>
</dbReference>
<reference evidence="13" key="1">
    <citation type="submission" date="2010-07" db="EMBL/GenBank/DDBJ databases">
        <title>The genome sequence of Gaeumannomyces graminis var. tritici strain R3-111a-1.</title>
        <authorList>
            <consortium name="The Broad Institute Genome Sequencing Platform"/>
            <person name="Ma L.-J."/>
            <person name="Dead R."/>
            <person name="Young S."/>
            <person name="Zeng Q."/>
            <person name="Koehrsen M."/>
            <person name="Alvarado L."/>
            <person name="Berlin A."/>
            <person name="Chapman S.B."/>
            <person name="Chen Z."/>
            <person name="Freedman E."/>
            <person name="Gellesch M."/>
            <person name="Goldberg J."/>
            <person name="Griggs A."/>
            <person name="Gujja S."/>
            <person name="Heilman E.R."/>
            <person name="Heiman D."/>
            <person name="Hepburn T."/>
            <person name="Howarth C."/>
            <person name="Jen D."/>
            <person name="Larson L."/>
            <person name="Mehta T."/>
            <person name="Neiman D."/>
            <person name="Pearson M."/>
            <person name="Roberts A."/>
            <person name="Saif S."/>
            <person name="Shea T."/>
            <person name="Shenoy N."/>
            <person name="Sisk P."/>
            <person name="Stolte C."/>
            <person name="Sykes S."/>
            <person name="Walk T."/>
            <person name="White J."/>
            <person name="Yandava C."/>
            <person name="Haas B."/>
            <person name="Nusbaum C."/>
            <person name="Birren B."/>
        </authorList>
    </citation>
    <scope>NUCLEOTIDE SEQUENCE [LARGE SCALE GENOMIC DNA]</scope>
    <source>
        <strain evidence="13">R3-111a-1</strain>
    </source>
</reference>
<feature type="domain" description="C2H2-type" evidence="10">
    <location>
        <begin position="140"/>
        <end position="164"/>
    </location>
</feature>
<dbReference type="SMART" id="SM00355">
    <property type="entry name" value="ZnF_C2H2"/>
    <property type="match status" value="2"/>
</dbReference>
<dbReference type="AlphaFoldDB" id="J3NRF6"/>
<keyword evidence="2" id="KW-0479">Metal-binding</keyword>
<reference evidence="11" key="3">
    <citation type="submission" date="2010-09" db="EMBL/GenBank/DDBJ databases">
        <title>Annotation of Gaeumannomyces graminis var. tritici R3-111a-1.</title>
        <authorList>
            <consortium name="The Broad Institute Genome Sequencing Platform"/>
            <person name="Ma L.-J."/>
            <person name="Dead R."/>
            <person name="Young S.K."/>
            <person name="Zeng Q."/>
            <person name="Gargeya S."/>
            <person name="Fitzgerald M."/>
            <person name="Haas B."/>
            <person name="Abouelleil A."/>
            <person name="Alvarado L."/>
            <person name="Arachchi H.M."/>
            <person name="Berlin A."/>
            <person name="Brown A."/>
            <person name="Chapman S.B."/>
            <person name="Chen Z."/>
            <person name="Dunbar C."/>
            <person name="Freedman E."/>
            <person name="Gearin G."/>
            <person name="Gellesch M."/>
            <person name="Goldberg J."/>
            <person name="Griggs A."/>
            <person name="Gujja S."/>
            <person name="Heiman D."/>
            <person name="Howarth C."/>
            <person name="Larson L."/>
            <person name="Lui A."/>
            <person name="MacDonald P.J.P."/>
            <person name="Mehta T."/>
            <person name="Montmayeur A."/>
            <person name="Murphy C."/>
            <person name="Neiman D."/>
            <person name="Pearson M."/>
            <person name="Priest M."/>
            <person name="Roberts A."/>
            <person name="Saif S."/>
            <person name="Shea T."/>
            <person name="Shenoy N."/>
            <person name="Sisk P."/>
            <person name="Stolte C."/>
            <person name="Sykes S."/>
            <person name="Yandava C."/>
            <person name="Wortman J."/>
            <person name="Nusbaum C."/>
            <person name="Birren B."/>
        </authorList>
    </citation>
    <scope>NUCLEOTIDE SEQUENCE</scope>
    <source>
        <strain evidence="11">R3-111a-1</strain>
    </source>
</reference>
<protein>
    <recommendedName>
        <fullName evidence="10">C2H2-type domain-containing protein</fullName>
    </recommendedName>
</protein>
<keyword evidence="4" id="KW-0862">Zinc</keyword>
<keyword evidence="13" id="KW-1185">Reference proteome</keyword>
<keyword evidence="5" id="KW-0805">Transcription regulation</keyword>